<organism evidence="2 3">
    <name type="scientific">Polychaeton citri CBS 116435</name>
    <dbReference type="NCBI Taxonomy" id="1314669"/>
    <lineage>
        <taxon>Eukaryota</taxon>
        <taxon>Fungi</taxon>
        <taxon>Dikarya</taxon>
        <taxon>Ascomycota</taxon>
        <taxon>Pezizomycotina</taxon>
        <taxon>Dothideomycetes</taxon>
        <taxon>Dothideomycetidae</taxon>
        <taxon>Capnodiales</taxon>
        <taxon>Capnodiaceae</taxon>
        <taxon>Polychaeton</taxon>
    </lineage>
</organism>
<gene>
    <name evidence="2" type="ORF">K431DRAFT_140559</name>
</gene>
<dbReference type="AlphaFoldDB" id="A0A9P4Q4F3"/>
<proteinExistence type="predicted"/>
<accession>A0A9P4Q4F3</accession>
<evidence type="ECO:0000256" key="1">
    <source>
        <dbReference type="SAM" id="MobiDB-lite"/>
    </source>
</evidence>
<dbReference type="EMBL" id="MU003829">
    <property type="protein sequence ID" value="KAF2718151.1"/>
    <property type="molecule type" value="Genomic_DNA"/>
</dbReference>
<sequence length="205" mass="22456">MPTSGMARSARVPIRRDATPSLACRVGKPLGRPHARACCNMGYHGQDTYHQVVLPSAVRACVRVQGRQDQTLDRNSTGDRRRKTSSRRARVLVVSCHVMSRFPPRQRAVRRECRGMRLQYRTVPYRAALPTTPDGPSAVCAAAGWMDVRGAGWGRHEAGGRTRAPSALHAQPRSTGGLRTGCSGIRANWSAACMPSDLQHESCTR</sequence>
<comment type="caution">
    <text evidence="2">The sequence shown here is derived from an EMBL/GenBank/DDBJ whole genome shotgun (WGS) entry which is preliminary data.</text>
</comment>
<keyword evidence="3" id="KW-1185">Reference proteome</keyword>
<protein>
    <submittedName>
        <fullName evidence="2">Uncharacterized protein</fullName>
    </submittedName>
</protein>
<name>A0A9P4Q4F3_9PEZI</name>
<evidence type="ECO:0000313" key="3">
    <source>
        <dbReference type="Proteomes" id="UP000799441"/>
    </source>
</evidence>
<dbReference type="Proteomes" id="UP000799441">
    <property type="component" value="Unassembled WGS sequence"/>
</dbReference>
<feature type="region of interest" description="Disordered" evidence="1">
    <location>
        <begin position="156"/>
        <end position="177"/>
    </location>
</feature>
<reference evidence="2" key="1">
    <citation type="journal article" date="2020" name="Stud. Mycol.">
        <title>101 Dothideomycetes genomes: a test case for predicting lifestyles and emergence of pathogens.</title>
        <authorList>
            <person name="Haridas S."/>
            <person name="Albert R."/>
            <person name="Binder M."/>
            <person name="Bloem J."/>
            <person name="Labutti K."/>
            <person name="Salamov A."/>
            <person name="Andreopoulos B."/>
            <person name="Baker S."/>
            <person name="Barry K."/>
            <person name="Bills G."/>
            <person name="Bluhm B."/>
            <person name="Cannon C."/>
            <person name="Castanera R."/>
            <person name="Culley D."/>
            <person name="Daum C."/>
            <person name="Ezra D."/>
            <person name="Gonzalez J."/>
            <person name="Henrissat B."/>
            <person name="Kuo A."/>
            <person name="Liang C."/>
            <person name="Lipzen A."/>
            <person name="Lutzoni F."/>
            <person name="Magnuson J."/>
            <person name="Mondo S."/>
            <person name="Nolan M."/>
            <person name="Ohm R."/>
            <person name="Pangilinan J."/>
            <person name="Park H.-J."/>
            <person name="Ramirez L."/>
            <person name="Alfaro M."/>
            <person name="Sun H."/>
            <person name="Tritt A."/>
            <person name="Yoshinaga Y."/>
            <person name="Zwiers L.-H."/>
            <person name="Turgeon B."/>
            <person name="Goodwin S."/>
            <person name="Spatafora J."/>
            <person name="Crous P."/>
            <person name="Grigoriev I."/>
        </authorList>
    </citation>
    <scope>NUCLEOTIDE SEQUENCE</scope>
    <source>
        <strain evidence="2">CBS 116435</strain>
    </source>
</reference>
<evidence type="ECO:0000313" key="2">
    <source>
        <dbReference type="EMBL" id="KAF2718151.1"/>
    </source>
</evidence>